<accession>A0ABW4DG85</accession>
<sequence>MANGELIDTQELAVKTTQAQSAAANIQDRKPGTCEYWAELVNNSGKELEQNDYCRSEGALNSKSIY</sequence>
<comment type="caution">
    <text evidence="1">The sequence shown here is derived from an EMBL/GenBank/DDBJ whole genome shotgun (WGS) entry which is preliminary data.</text>
</comment>
<dbReference type="Gene3D" id="2.60.40.10">
    <property type="entry name" value="Immunoglobulins"/>
    <property type="match status" value="1"/>
</dbReference>
<dbReference type="Proteomes" id="UP001597340">
    <property type="component" value="Unassembled WGS sequence"/>
</dbReference>
<evidence type="ECO:0000313" key="1">
    <source>
        <dbReference type="EMBL" id="MFD1462854.1"/>
    </source>
</evidence>
<protein>
    <submittedName>
        <fullName evidence="1">Uncharacterized protein</fullName>
    </submittedName>
</protein>
<proteinExistence type="predicted"/>
<gene>
    <name evidence="1" type="ORF">ACFQ5D_15935</name>
</gene>
<dbReference type="InterPro" id="IPR013783">
    <property type="entry name" value="Ig-like_fold"/>
</dbReference>
<reference evidence="2" key="1">
    <citation type="journal article" date="2019" name="Int. J. Syst. Evol. Microbiol.">
        <title>The Global Catalogue of Microorganisms (GCM) 10K type strain sequencing project: providing services to taxonomists for standard genome sequencing and annotation.</title>
        <authorList>
            <consortium name="The Broad Institute Genomics Platform"/>
            <consortium name="The Broad Institute Genome Sequencing Center for Infectious Disease"/>
            <person name="Wu L."/>
            <person name="Ma J."/>
        </authorList>
    </citation>
    <scope>NUCLEOTIDE SEQUENCE [LARGE SCALE GENOMIC DNA]</scope>
    <source>
        <strain evidence="2">CCM 9147</strain>
    </source>
</reference>
<name>A0ABW4DG85_9BACL</name>
<organism evidence="1 2">
    <name type="scientific">Paenibacillus farraposensis</name>
    <dbReference type="NCBI Taxonomy" id="2807095"/>
    <lineage>
        <taxon>Bacteria</taxon>
        <taxon>Bacillati</taxon>
        <taxon>Bacillota</taxon>
        <taxon>Bacilli</taxon>
        <taxon>Bacillales</taxon>
        <taxon>Paenibacillaceae</taxon>
        <taxon>Paenibacillus</taxon>
    </lineage>
</organism>
<dbReference type="RefSeq" id="WP_229525373.1">
    <property type="nucleotide sequence ID" value="NZ_JAFFQR010000095.1"/>
</dbReference>
<evidence type="ECO:0000313" key="2">
    <source>
        <dbReference type="Proteomes" id="UP001597340"/>
    </source>
</evidence>
<keyword evidence="2" id="KW-1185">Reference proteome</keyword>
<dbReference type="EMBL" id="JBHTNZ010000023">
    <property type="protein sequence ID" value="MFD1462854.1"/>
    <property type="molecule type" value="Genomic_DNA"/>
</dbReference>